<name>A0ABU5JRX7_9BACI</name>
<accession>A0ABU5JRX7</accession>
<reference evidence="5" key="1">
    <citation type="submission" date="2023-11" db="EMBL/GenBank/DDBJ databases">
        <title>Genome Sequence of Bacillus pseudomycoides stain BUPM19.</title>
        <authorList>
            <person name="Farhat A."/>
        </authorList>
    </citation>
    <scope>NUCLEOTIDE SEQUENCE [LARGE SCALE GENOMIC DNA]</scope>
    <source>
        <strain evidence="5">BUPM19</strain>
    </source>
</reference>
<dbReference type="Proteomes" id="UP001291930">
    <property type="component" value="Unassembled WGS sequence"/>
</dbReference>
<evidence type="ECO:0000259" key="2">
    <source>
        <dbReference type="Pfam" id="PF00496"/>
    </source>
</evidence>
<organism evidence="4 5">
    <name type="scientific">Bacillus bingmayongensis</name>
    <dbReference type="NCBI Taxonomy" id="1150157"/>
    <lineage>
        <taxon>Bacteria</taxon>
        <taxon>Bacillati</taxon>
        <taxon>Bacillota</taxon>
        <taxon>Bacilli</taxon>
        <taxon>Bacillales</taxon>
        <taxon>Bacillaceae</taxon>
        <taxon>Bacillus</taxon>
    </lineage>
</organism>
<evidence type="ECO:0000313" key="5">
    <source>
        <dbReference type="Proteomes" id="UP001291930"/>
    </source>
</evidence>
<comment type="caution">
    <text evidence="4">The sequence shown here is derived from an EMBL/GenBank/DDBJ whole genome shotgun (WGS) entry which is preliminary data.</text>
</comment>
<dbReference type="Pfam" id="PF12793">
    <property type="entry name" value="SgrR_N"/>
    <property type="match status" value="1"/>
</dbReference>
<dbReference type="EMBL" id="JAXOVW010000004">
    <property type="protein sequence ID" value="MDZ5606179.1"/>
    <property type="molecule type" value="Genomic_DNA"/>
</dbReference>
<dbReference type="PANTHER" id="PTHR30290">
    <property type="entry name" value="PERIPLASMIC BINDING COMPONENT OF ABC TRANSPORTER"/>
    <property type="match status" value="1"/>
</dbReference>
<protein>
    <submittedName>
        <fullName evidence="4">ABC transporter substrate-binding protein</fullName>
    </submittedName>
</protein>
<evidence type="ECO:0000259" key="3">
    <source>
        <dbReference type="Pfam" id="PF12793"/>
    </source>
</evidence>
<dbReference type="InterPro" id="IPR000914">
    <property type="entry name" value="SBP_5_dom"/>
</dbReference>
<dbReference type="Gene3D" id="3.40.190.10">
    <property type="entry name" value="Periplasmic binding protein-like II"/>
    <property type="match status" value="1"/>
</dbReference>
<feature type="domain" description="Solute-binding protein family 5" evidence="2">
    <location>
        <begin position="161"/>
        <end position="298"/>
    </location>
</feature>
<dbReference type="SUPFAM" id="SSF53850">
    <property type="entry name" value="Periplasmic binding protein-like II"/>
    <property type="match status" value="1"/>
</dbReference>
<keyword evidence="5" id="KW-1185">Reference proteome</keyword>
<evidence type="ECO:0000313" key="4">
    <source>
        <dbReference type="EMBL" id="MDZ5606179.1"/>
    </source>
</evidence>
<dbReference type="InterPro" id="IPR025370">
    <property type="entry name" value="SgrR_HTH_N"/>
</dbReference>
<dbReference type="RefSeq" id="WP_374216785.1">
    <property type="nucleotide sequence ID" value="NZ_JAXOVW010000004.1"/>
</dbReference>
<evidence type="ECO:0000256" key="1">
    <source>
        <dbReference type="ARBA" id="ARBA00023125"/>
    </source>
</evidence>
<sequence length="565" mass="66508">MDKNLLNLWQSFSSGNIKIQDLANFLNVSTKQTVRYLHKWMDEGWLIFTSGKGRGNTSSLQWLKNIEQIYESQVMEMMDQQPVEKSSKYLLYNWSPNSKLRLLTKFHSKFGYTHNSDDKLIIPRRKPFLTTHPLEAADVHSAHIVANVFNRLVYMDETGNILPEIAHSWDLTPSMLRLYLKKSIKFHDGSILTADDVKRCLSKLRNHTYYKDLWAPIEKIDIVSPLIIDIHYPDGCSYCLQMLCMINTSIYKENNGLIIGTGSFYIGENSQEKTSLIAFHDYFQERPLLDTVEFIQVPLEFDTIYQSSKHHESNSTFQVERNSGFGVIIMNAWRNSSIQHKDVRNYLHDIIVNNMNHIHEYDSQKIPNIKSCLKDTDHQIHIPKGKRPVFKEPLIIKATQYTETTTEWLMNVFEKENIPFQVKWVPFEDYLRDEKLNEQVDLFIHGEVFEMNQEISFYYFLTAKYSPLAKILKTNKTLKKQLATYKHTHFEEWSTLNKNVEKELIESSIMIPLYYDKRQIPFSSDLTNIKMKYFGYVDFSQLWVRPHAHQLKKMNNPPKRKNALS</sequence>
<dbReference type="PANTHER" id="PTHR30290:SF72">
    <property type="entry name" value="HTH-TYPE TRANSCRIPTIONAL REGULATOR SGRR"/>
    <property type="match status" value="1"/>
</dbReference>
<dbReference type="Pfam" id="PF00496">
    <property type="entry name" value="SBP_bac_5"/>
    <property type="match status" value="1"/>
</dbReference>
<keyword evidence="1" id="KW-0238">DNA-binding</keyword>
<feature type="domain" description="Transcriptional regulator SgrR N-terminal HTH" evidence="3">
    <location>
        <begin position="8"/>
        <end position="88"/>
    </location>
</feature>
<dbReference type="InterPro" id="IPR039424">
    <property type="entry name" value="SBP_5"/>
</dbReference>
<gene>
    <name evidence="4" type="ORF">U2I54_03420</name>
</gene>
<proteinExistence type="predicted"/>